<comment type="caution">
    <text evidence="15">The sequence shown here is derived from an EMBL/GenBank/DDBJ whole genome shotgun (WGS) entry which is preliminary data.</text>
</comment>
<dbReference type="NCBIfam" id="NF002581">
    <property type="entry name" value="PRK02234.1-2"/>
    <property type="match status" value="1"/>
</dbReference>
<gene>
    <name evidence="13" type="primary">recU</name>
    <name evidence="15" type="ORF">FC66_GL000176</name>
</gene>
<dbReference type="EMBL" id="AZDI01000001">
    <property type="protein sequence ID" value="KRK46553.1"/>
    <property type="molecule type" value="Genomic_DNA"/>
</dbReference>
<feature type="site" description="Transition state stabilizer" evidence="13">
    <location>
        <position position="102"/>
    </location>
</feature>
<dbReference type="HAMAP" id="MF_00130">
    <property type="entry name" value="RecU"/>
    <property type="match status" value="1"/>
</dbReference>
<dbReference type="InterPro" id="IPR004612">
    <property type="entry name" value="Resolv_RecU"/>
</dbReference>
<comment type="catalytic activity">
    <reaction evidence="13">
        <text>Endonucleolytic cleavage at a junction such as a reciprocal single-stranded crossover between two homologous DNA duplexes (Holliday junction).</text>
        <dbReference type="EC" id="3.1.21.10"/>
    </reaction>
</comment>
<evidence type="ECO:0000256" key="12">
    <source>
        <dbReference type="ARBA" id="ARBA00029523"/>
    </source>
</evidence>
<comment type="subcellular location">
    <subcellularLocation>
        <location evidence="1 13">Cytoplasm</location>
    </subcellularLocation>
</comment>
<dbReference type="OrthoDB" id="9783592at2"/>
<dbReference type="InterPro" id="IPR011335">
    <property type="entry name" value="Restrct_endonuc-II-like"/>
</dbReference>
<evidence type="ECO:0000256" key="2">
    <source>
        <dbReference type="ARBA" id="ARBA00022490"/>
    </source>
</evidence>
<comment type="function">
    <text evidence="13">Endonuclease that resolves Holliday junction intermediates in genetic recombination. Cleaves mobile four-strand junctions by introducing symmetrical nicks in paired strands. Promotes annealing of linear ssDNA with homologous dsDNA. Required for DNA repair, homologous recombination and chromosome segregation.</text>
</comment>
<comment type="similarity">
    <text evidence="11 13">Belongs to the RecU family.</text>
</comment>
<protein>
    <recommendedName>
        <fullName evidence="12 13">Holliday junction resolvase RecU</fullName>
        <ecNumber evidence="13 14">3.1.21.10</ecNumber>
    </recommendedName>
    <alternativeName>
        <fullName evidence="13">Recombination protein U homolog</fullName>
    </alternativeName>
</protein>
<evidence type="ECO:0000256" key="6">
    <source>
        <dbReference type="ARBA" id="ARBA00022763"/>
    </source>
</evidence>
<evidence type="ECO:0000313" key="16">
    <source>
        <dbReference type="Proteomes" id="UP000051450"/>
    </source>
</evidence>
<dbReference type="NCBIfam" id="TIGR00648">
    <property type="entry name" value="recU"/>
    <property type="match status" value="1"/>
</dbReference>
<dbReference type="GO" id="GO:0006310">
    <property type="term" value="P:DNA recombination"/>
    <property type="evidence" value="ECO:0007669"/>
    <property type="project" value="UniProtKB-UniRule"/>
</dbReference>
<keyword evidence="8 13" id="KW-0460">Magnesium</keyword>
<dbReference type="Gene3D" id="3.40.1350.10">
    <property type="match status" value="1"/>
</dbReference>
<dbReference type="InterPro" id="IPR011856">
    <property type="entry name" value="tRNA_endonuc-like_dom_sf"/>
</dbReference>
<dbReference type="RefSeq" id="WP_057973497.1">
    <property type="nucleotide sequence ID" value="NZ_AZDI01000001.1"/>
</dbReference>
<evidence type="ECO:0000256" key="7">
    <source>
        <dbReference type="ARBA" id="ARBA00022801"/>
    </source>
</evidence>
<dbReference type="PIRSF" id="PIRSF037785">
    <property type="entry name" value="RecU"/>
    <property type="match status" value="1"/>
</dbReference>
<dbReference type="GO" id="GO:0005737">
    <property type="term" value="C:cytoplasm"/>
    <property type="evidence" value="ECO:0007669"/>
    <property type="project" value="UniProtKB-SubCell"/>
</dbReference>
<evidence type="ECO:0000256" key="3">
    <source>
        <dbReference type="ARBA" id="ARBA00022722"/>
    </source>
</evidence>
<feature type="binding site" evidence="13">
    <location>
        <position position="87"/>
    </location>
    <ligand>
        <name>Mg(2+)</name>
        <dbReference type="ChEBI" id="CHEBI:18420"/>
    </ligand>
</feature>
<dbReference type="PATRIC" id="fig|1423719.4.peg.178"/>
<keyword evidence="7 13" id="KW-0378">Hydrolase</keyword>
<keyword evidence="2 13" id="KW-0963">Cytoplasm</keyword>
<evidence type="ECO:0000256" key="10">
    <source>
        <dbReference type="ARBA" id="ARBA00023204"/>
    </source>
</evidence>
<feature type="binding site" evidence="13">
    <location>
        <position position="119"/>
    </location>
    <ligand>
        <name>Mg(2+)</name>
        <dbReference type="ChEBI" id="CHEBI:18420"/>
    </ligand>
</feature>
<comment type="cofactor">
    <cofactor evidence="13">
        <name>Mg(2+)</name>
        <dbReference type="ChEBI" id="CHEBI:18420"/>
    </cofactor>
    <text evidence="13">Binds 1 Mg(2+) ion per subunit.</text>
</comment>
<evidence type="ECO:0000256" key="9">
    <source>
        <dbReference type="ARBA" id="ARBA00023172"/>
    </source>
</evidence>
<dbReference type="AlphaFoldDB" id="A0A0R1HLW0"/>
<feature type="binding site" evidence="13">
    <location>
        <position position="100"/>
    </location>
    <ligand>
        <name>Mg(2+)</name>
        <dbReference type="ChEBI" id="CHEBI:18420"/>
    </ligand>
</feature>
<evidence type="ECO:0000256" key="11">
    <source>
        <dbReference type="ARBA" id="ARBA00023447"/>
    </source>
</evidence>
<keyword evidence="9 13" id="KW-0233">DNA recombination</keyword>
<evidence type="ECO:0000256" key="1">
    <source>
        <dbReference type="ARBA" id="ARBA00004496"/>
    </source>
</evidence>
<dbReference type="SUPFAM" id="SSF52980">
    <property type="entry name" value="Restriction endonuclease-like"/>
    <property type="match status" value="1"/>
</dbReference>
<evidence type="ECO:0000256" key="5">
    <source>
        <dbReference type="ARBA" id="ARBA00022759"/>
    </source>
</evidence>
<keyword evidence="5 13" id="KW-0255">Endonuclease</keyword>
<evidence type="ECO:0000256" key="4">
    <source>
        <dbReference type="ARBA" id="ARBA00022723"/>
    </source>
</evidence>
<keyword evidence="10 13" id="KW-0234">DNA repair</keyword>
<dbReference type="GO" id="GO:0006281">
    <property type="term" value="P:DNA repair"/>
    <property type="evidence" value="ECO:0007669"/>
    <property type="project" value="UniProtKB-UniRule"/>
</dbReference>
<dbReference type="STRING" id="1423719.FC66_GL000176"/>
<keyword evidence="16" id="KW-1185">Reference proteome</keyword>
<evidence type="ECO:0000256" key="13">
    <source>
        <dbReference type="HAMAP-Rule" id="MF_00130"/>
    </source>
</evidence>
<dbReference type="CDD" id="cd22354">
    <property type="entry name" value="RecU-like"/>
    <property type="match status" value="1"/>
</dbReference>
<proteinExistence type="inferred from homology"/>
<evidence type="ECO:0000256" key="14">
    <source>
        <dbReference type="NCBIfam" id="TIGR00648"/>
    </source>
</evidence>
<dbReference type="NCBIfam" id="NF002584">
    <property type="entry name" value="PRK02234.1-5"/>
    <property type="match status" value="1"/>
</dbReference>
<sequence length="201" mass="23099">MSINYPNGKIYEQSPLNTPKKSNLLLFGKRGMSLEDDINASNAFYLANNVAVIHKKPTPIKIVKVDYPKRSAAVIKEAYFQTASTTDYNGIYNGHYLDFEAKETKNKTSFPLSNFHEHQIEHMKACVLQKGISFVIIKFATLDKLYLLPSKTLLTYWDQQNKDGRKSIPLKTIQTEGFELQYTLNPVIPYLKYVDKMIEHL</sequence>
<dbReference type="Pfam" id="PF03838">
    <property type="entry name" value="RecU"/>
    <property type="match status" value="1"/>
</dbReference>
<accession>A0A0R1HLW0</accession>
<dbReference type="GO" id="GO:0008821">
    <property type="term" value="F:crossover junction DNA endonuclease activity"/>
    <property type="evidence" value="ECO:0007669"/>
    <property type="project" value="UniProtKB-EC"/>
</dbReference>
<name>A0A0R1HLW0_9LACO</name>
<dbReference type="Proteomes" id="UP000051450">
    <property type="component" value="Unassembled WGS sequence"/>
</dbReference>
<organism evidence="15 16">
    <name type="scientific">Dellaglioa algida DSM 15638</name>
    <dbReference type="NCBI Taxonomy" id="1423719"/>
    <lineage>
        <taxon>Bacteria</taxon>
        <taxon>Bacillati</taxon>
        <taxon>Bacillota</taxon>
        <taxon>Bacilli</taxon>
        <taxon>Lactobacillales</taxon>
        <taxon>Lactobacillaceae</taxon>
        <taxon>Dellaglioa</taxon>
    </lineage>
</organism>
<dbReference type="GO" id="GO:0003676">
    <property type="term" value="F:nucleic acid binding"/>
    <property type="evidence" value="ECO:0007669"/>
    <property type="project" value="InterPro"/>
</dbReference>
<keyword evidence="4 13" id="KW-0479">Metal-binding</keyword>
<keyword evidence="3 13" id="KW-0540">Nuclease</keyword>
<feature type="binding site" evidence="13">
    <location>
        <position position="85"/>
    </location>
    <ligand>
        <name>Mg(2+)</name>
        <dbReference type="ChEBI" id="CHEBI:18420"/>
    </ligand>
</feature>
<dbReference type="GO" id="GO:0007059">
    <property type="term" value="P:chromosome segregation"/>
    <property type="evidence" value="ECO:0007669"/>
    <property type="project" value="UniProtKB-UniRule"/>
</dbReference>
<dbReference type="GO" id="GO:0000287">
    <property type="term" value="F:magnesium ion binding"/>
    <property type="evidence" value="ECO:0007669"/>
    <property type="project" value="UniProtKB-UniRule"/>
</dbReference>
<reference evidence="15 16" key="1">
    <citation type="journal article" date="2015" name="Genome Announc.">
        <title>Expanding the biotechnology potential of lactobacilli through comparative genomics of 213 strains and associated genera.</title>
        <authorList>
            <person name="Sun Z."/>
            <person name="Harris H.M."/>
            <person name="McCann A."/>
            <person name="Guo C."/>
            <person name="Argimon S."/>
            <person name="Zhang W."/>
            <person name="Yang X."/>
            <person name="Jeffery I.B."/>
            <person name="Cooney J.C."/>
            <person name="Kagawa T.F."/>
            <person name="Liu W."/>
            <person name="Song Y."/>
            <person name="Salvetti E."/>
            <person name="Wrobel A."/>
            <person name="Rasinkangas P."/>
            <person name="Parkhill J."/>
            <person name="Rea M.C."/>
            <person name="O'Sullivan O."/>
            <person name="Ritari J."/>
            <person name="Douillard F.P."/>
            <person name="Paul Ross R."/>
            <person name="Yang R."/>
            <person name="Briner A.E."/>
            <person name="Felis G.E."/>
            <person name="de Vos W.M."/>
            <person name="Barrangou R."/>
            <person name="Klaenhammer T.R."/>
            <person name="Caufield P.W."/>
            <person name="Cui Y."/>
            <person name="Zhang H."/>
            <person name="O'Toole P.W."/>
        </authorList>
    </citation>
    <scope>NUCLEOTIDE SEQUENCE [LARGE SCALE GENOMIC DNA]</scope>
    <source>
        <strain evidence="15 16">DSM 15638</strain>
    </source>
</reference>
<evidence type="ECO:0000313" key="15">
    <source>
        <dbReference type="EMBL" id="KRK46553.1"/>
    </source>
</evidence>
<dbReference type="EC" id="3.1.21.10" evidence="13 14"/>
<evidence type="ECO:0000256" key="8">
    <source>
        <dbReference type="ARBA" id="ARBA00022842"/>
    </source>
</evidence>
<keyword evidence="6 13" id="KW-0227">DNA damage</keyword>